<comment type="caution">
    <text evidence="2">The sequence shown here is derived from an EMBL/GenBank/DDBJ whole genome shotgun (WGS) entry which is preliminary data.</text>
</comment>
<organism evidence="2 3">
    <name type="scientific">Saccharothrix ecbatanensis</name>
    <dbReference type="NCBI Taxonomy" id="1105145"/>
    <lineage>
        <taxon>Bacteria</taxon>
        <taxon>Bacillati</taxon>
        <taxon>Actinomycetota</taxon>
        <taxon>Actinomycetes</taxon>
        <taxon>Pseudonocardiales</taxon>
        <taxon>Pseudonocardiaceae</taxon>
        <taxon>Saccharothrix</taxon>
    </lineage>
</organism>
<feature type="transmembrane region" description="Helical" evidence="1">
    <location>
        <begin position="173"/>
        <end position="194"/>
    </location>
</feature>
<dbReference type="AlphaFoldDB" id="A0A7W9HNT6"/>
<reference evidence="2 3" key="1">
    <citation type="submission" date="2020-08" db="EMBL/GenBank/DDBJ databases">
        <title>Sequencing the genomes of 1000 actinobacteria strains.</title>
        <authorList>
            <person name="Klenk H.-P."/>
        </authorList>
    </citation>
    <scope>NUCLEOTIDE SEQUENCE [LARGE SCALE GENOMIC DNA]</scope>
    <source>
        <strain evidence="2 3">DSM 45486</strain>
    </source>
</reference>
<sequence>MKRFLRTPFGVAVLGCLVLAGWALWSGGVLDGPIARQVRSSSVYAAPGTGIDQAAAERVIGNRRLVVVLLPSGADRRAACADVERAADGTIVLVLSREDDDYERYGCALIPDRDDGNFGRAAVAETVIGRGVDQFPDRPLEALKVAVVNYDLLVKAGTLPDGARTINPSLPRYLVAAAALGAVVAGSLALYAGARRAGRLAVTRAARRDESADARSVLSAETAVLAQQVIDLDRRHTAGQGHEFDRRFRALMADYSRLLVAVADADAHDGDLDALTARVRELSERCATLTG</sequence>
<evidence type="ECO:0000313" key="3">
    <source>
        <dbReference type="Proteomes" id="UP000552097"/>
    </source>
</evidence>
<protein>
    <submittedName>
        <fullName evidence="2">Uncharacterized protein</fullName>
    </submittedName>
</protein>
<gene>
    <name evidence="2" type="ORF">F4560_005284</name>
</gene>
<accession>A0A7W9HNT6</accession>
<evidence type="ECO:0000256" key="1">
    <source>
        <dbReference type="SAM" id="Phobius"/>
    </source>
</evidence>
<dbReference type="RefSeq" id="WP_184924095.1">
    <property type="nucleotide sequence ID" value="NZ_JACHMO010000001.1"/>
</dbReference>
<dbReference type="Proteomes" id="UP000552097">
    <property type="component" value="Unassembled WGS sequence"/>
</dbReference>
<keyword evidence="1" id="KW-0472">Membrane</keyword>
<keyword evidence="1" id="KW-0812">Transmembrane</keyword>
<name>A0A7W9HNT6_9PSEU</name>
<keyword evidence="1" id="KW-1133">Transmembrane helix</keyword>
<dbReference type="EMBL" id="JACHMO010000001">
    <property type="protein sequence ID" value="MBB5805516.1"/>
    <property type="molecule type" value="Genomic_DNA"/>
</dbReference>
<proteinExistence type="predicted"/>
<keyword evidence="3" id="KW-1185">Reference proteome</keyword>
<evidence type="ECO:0000313" key="2">
    <source>
        <dbReference type="EMBL" id="MBB5805516.1"/>
    </source>
</evidence>